<evidence type="ECO:0000256" key="1">
    <source>
        <dbReference type="SAM" id="MobiDB-lite"/>
    </source>
</evidence>
<feature type="region of interest" description="Disordered" evidence="1">
    <location>
        <begin position="1"/>
        <end position="25"/>
    </location>
</feature>
<protein>
    <submittedName>
        <fullName evidence="2">Uncharacterized protein</fullName>
    </submittedName>
</protein>
<dbReference type="EMBL" id="JAVRFI010000005">
    <property type="protein sequence ID" value="MDT0449432.1"/>
    <property type="molecule type" value="Genomic_DNA"/>
</dbReference>
<evidence type="ECO:0000313" key="3">
    <source>
        <dbReference type="Proteomes" id="UP001180531"/>
    </source>
</evidence>
<evidence type="ECO:0000313" key="2">
    <source>
        <dbReference type="EMBL" id="MDT0449432.1"/>
    </source>
</evidence>
<accession>A0ABU2SKC4</accession>
<dbReference type="Proteomes" id="UP001180531">
    <property type="component" value="Unassembled WGS sequence"/>
</dbReference>
<gene>
    <name evidence="2" type="ORF">RM609_10120</name>
</gene>
<proteinExistence type="predicted"/>
<sequence length="154" mass="16903">MTENAEGFRAATGDESASGPDLSAEDRAAAVRRAMDGLWQIRRMMNPADGRPVSVPAEWERRQPLRAVALALAAAGIPASALDPDGRRAATGYRVSLVDGVVHVEWFGPPGSKAVVQQHEQLQYCTRALQDLGWEVLEYRGAHRHRWLEVEPPP</sequence>
<comment type="caution">
    <text evidence="2">The sequence shown here is derived from an EMBL/GenBank/DDBJ whole genome shotgun (WGS) entry which is preliminary data.</text>
</comment>
<name>A0ABU2SKC4_9ACTN</name>
<organism evidence="2 3">
    <name type="scientific">Streptomyces hesseae</name>
    <dbReference type="NCBI Taxonomy" id="3075519"/>
    <lineage>
        <taxon>Bacteria</taxon>
        <taxon>Bacillati</taxon>
        <taxon>Actinomycetota</taxon>
        <taxon>Actinomycetes</taxon>
        <taxon>Kitasatosporales</taxon>
        <taxon>Streptomycetaceae</taxon>
        <taxon>Streptomyces</taxon>
    </lineage>
</organism>
<reference evidence="2" key="1">
    <citation type="submission" date="2024-05" db="EMBL/GenBank/DDBJ databases">
        <title>30 novel species of actinomycetes from the DSMZ collection.</title>
        <authorList>
            <person name="Nouioui I."/>
        </authorList>
    </citation>
    <scope>NUCLEOTIDE SEQUENCE</scope>
    <source>
        <strain evidence="2">DSM 40473</strain>
    </source>
</reference>
<dbReference type="RefSeq" id="WP_311609746.1">
    <property type="nucleotide sequence ID" value="NZ_JAVRFI010000005.1"/>
</dbReference>
<keyword evidence="3" id="KW-1185">Reference proteome</keyword>